<dbReference type="Pfam" id="PF00005">
    <property type="entry name" value="ABC_tran"/>
    <property type="match status" value="1"/>
</dbReference>
<keyword evidence="7" id="KW-0408">Iron</keyword>
<evidence type="ECO:0000256" key="4">
    <source>
        <dbReference type="ARBA" id="ARBA00022496"/>
    </source>
</evidence>
<sequence length="256" mass="28625">MSKIETRNLSYTQGNFTIKDLSIAFPEGQITGIVGPNGSGKSTLLKLVSRLLHKESGEIILNDKDIASYKRKELAKQLAMLLQLKEAMPNFTVKELVAYGRIPYKKTMSGKSNHEDEIIDWAIDVTGLTHLSARLVYSLSGGEQQRVRIAMALAQKTDVLLLDEPTTYLDIGHQMELMGLLKKINHDYGITIIMVLHELQYAAAYCHNMIVMKNGDVYLSGSPQDLLTASLLRDVYKVEAKIIFDGDYPLIIPNQI</sequence>
<keyword evidence="8" id="KW-0406">Ion transport</keyword>
<keyword evidence="3" id="KW-1003">Cell membrane</keyword>
<keyword evidence="6" id="KW-0067">ATP-binding</keyword>
<evidence type="ECO:0000313" key="11">
    <source>
        <dbReference type="EMBL" id="MDQ0272525.1"/>
    </source>
</evidence>
<evidence type="ECO:0000256" key="8">
    <source>
        <dbReference type="ARBA" id="ARBA00023065"/>
    </source>
</evidence>
<keyword evidence="2" id="KW-0813">Transport</keyword>
<accession>A0ABU0AR55</accession>
<name>A0ABU0AR55_9BACI</name>
<dbReference type="Proteomes" id="UP001238088">
    <property type="component" value="Unassembled WGS sequence"/>
</dbReference>
<dbReference type="CDD" id="cd03214">
    <property type="entry name" value="ABC_Iron-Siderophores_B12_Hemin"/>
    <property type="match status" value="1"/>
</dbReference>
<evidence type="ECO:0000256" key="7">
    <source>
        <dbReference type="ARBA" id="ARBA00023004"/>
    </source>
</evidence>
<evidence type="ECO:0000256" key="3">
    <source>
        <dbReference type="ARBA" id="ARBA00022475"/>
    </source>
</evidence>
<dbReference type="InterPro" id="IPR027417">
    <property type="entry name" value="P-loop_NTPase"/>
</dbReference>
<comment type="subcellular location">
    <subcellularLocation>
        <location evidence="1">Cell membrane</location>
        <topology evidence="1">Peripheral membrane protein</topology>
    </subcellularLocation>
</comment>
<keyword evidence="9" id="KW-0472">Membrane</keyword>
<dbReference type="PROSITE" id="PS00211">
    <property type="entry name" value="ABC_TRANSPORTER_1"/>
    <property type="match status" value="1"/>
</dbReference>
<gene>
    <name evidence="11" type="ORF">J2S17_004417</name>
</gene>
<evidence type="ECO:0000256" key="6">
    <source>
        <dbReference type="ARBA" id="ARBA00022840"/>
    </source>
</evidence>
<protein>
    <submittedName>
        <fullName evidence="11">ABC-type cobalamin/Fe3+-siderophores transport system ATPase subunit</fullName>
    </submittedName>
</protein>
<dbReference type="PANTHER" id="PTHR42771:SF11">
    <property type="entry name" value="FERRICHROME TRANSPORT ATP-BINDING PROTEIN FHUC"/>
    <property type="match status" value="1"/>
</dbReference>
<evidence type="ECO:0000259" key="10">
    <source>
        <dbReference type="PROSITE" id="PS50893"/>
    </source>
</evidence>
<keyword evidence="4" id="KW-0410">Iron transport</keyword>
<reference evidence="11 12" key="1">
    <citation type="submission" date="2023-07" db="EMBL/GenBank/DDBJ databases">
        <title>Genomic Encyclopedia of Type Strains, Phase IV (KMG-IV): sequencing the most valuable type-strain genomes for metagenomic binning, comparative biology and taxonomic classification.</title>
        <authorList>
            <person name="Goeker M."/>
        </authorList>
    </citation>
    <scope>NUCLEOTIDE SEQUENCE [LARGE SCALE GENOMIC DNA]</scope>
    <source>
        <strain evidence="11 12">DSM 23494</strain>
    </source>
</reference>
<dbReference type="InterPro" id="IPR003439">
    <property type="entry name" value="ABC_transporter-like_ATP-bd"/>
</dbReference>
<keyword evidence="5" id="KW-0547">Nucleotide-binding</keyword>
<evidence type="ECO:0000256" key="2">
    <source>
        <dbReference type="ARBA" id="ARBA00022448"/>
    </source>
</evidence>
<dbReference type="InterPro" id="IPR051535">
    <property type="entry name" value="Siderophore_ABC-ATPase"/>
</dbReference>
<comment type="caution">
    <text evidence="11">The sequence shown here is derived from an EMBL/GenBank/DDBJ whole genome shotgun (WGS) entry which is preliminary data.</text>
</comment>
<dbReference type="InterPro" id="IPR017871">
    <property type="entry name" value="ABC_transporter-like_CS"/>
</dbReference>
<dbReference type="SMART" id="SM00382">
    <property type="entry name" value="AAA"/>
    <property type="match status" value="1"/>
</dbReference>
<evidence type="ECO:0000313" key="12">
    <source>
        <dbReference type="Proteomes" id="UP001238088"/>
    </source>
</evidence>
<evidence type="ECO:0000256" key="9">
    <source>
        <dbReference type="ARBA" id="ARBA00023136"/>
    </source>
</evidence>
<dbReference type="InterPro" id="IPR003593">
    <property type="entry name" value="AAA+_ATPase"/>
</dbReference>
<dbReference type="RefSeq" id="WP_307477886.1">
    <property type="nucleotide sequence ID" value="NZ_JAUSUB010000024.1"/>
</dbReference>
<dbReference type="SUPFAM" id="SSF52540">
    <property type="entry name" value="P-loop containing nucleoside triphosphate hydrolases"/>
    <property type="match status" value="1"/>
</dbReference>
<dbReference type="PANTHER" id="PTHR42771">
    <property type="entry name" value="IRON(3+)-HYDROXAMATE IMPORT ATP-BINDING PROTEIN FHUC"/>
    <property type="match status" value="1"/>
</dbReference>
<dbReference type="EMBL" id="JAUSUB010000024">
    <property type="protein sequence ID" value="MDQ0272525.1"/>
    <property type="molecule type" value="Genomic_DNA"/>
</dbReference>
<keyword evidence="12" id="KW-1185">Reference proteome</keyword>
<organism evidence="11 12">
    <name type="scientific">Cytobacillus purgationiresistens</name>
    <dbReference type="NCBI Taxonomy" id="863449"/>
    <lineage>
        <taxon>Bacteria</taxon>
        <taxon>Bacillati</taxon>
        <taxon>Bacillota</taxon>
        <taxon>Bacilli</taxon>
        <taxon>Bacillales</taxon>
        <taxon>Bacillaceae</taxon>
        <taxon>Cytobacillus</taxon>
    </lineage>
</organism>
<proteinExistence type="predicted"/>
<feature type="domain" description="ABC transporter" evidence="10">
    <location>
        <begin position="2"/>
        <end position="239"/>
    </location>
</feature>
<dbReference type="Gene3D" id="3.40.50.300">
    <property type="entry name" value="P-loop containing nucleotide triphosphate hydrolases"/>
    <property type="match status" value="1"/>
</dbReference>
<dbReference type="PROSITE" id="PS50893">
    <property type="entry name" value="ABC_TRANSPORTER_2"/>
    <property type="match status" value="1"/>
</dbReference>
<evidence type="ECO:0000256" key="1">
    <source>
        <dbReference type="ARBA" id="ARBA00004202"/>
    </source>
</evidence>
<evidence type="ECO:0000256" key="5">
    <source>
        <dbReference type="ARBA" id="ARBA00022741"/>
    </source>
</evidence>